<dbReference type="EMBL" id="JACSDY010000002">
    <property type="protein sequence ID" value="KAF7435508.1"/>
    <property type="molecule type" value="Genomic_DNA"/>
</dbReference>
<dbReference type="AlphaFoldDB" id="A0A834PCJ6"/>
<sequence length="131" mass="15020">MLRPREQEDGGIDVSRTKERTCKKSSSIQYEKEDWGLEKKSRRTGTDRFVGLLHLIYGGGSKSIYVRIDSYVARIVSTRRYDLSLKSPRLELKGLESNMGYLIKVSLVSSNETFVWTLYQVHEIITSLGNV</sequence>
<feature type="region of interest" description="Disordered" evidence="1">
    <location>
        <begin position="1"/>
        <end position="25"/>
    </location>
</feature>
<comment type="caution">
    <text evidence="2">The sequence shown here is derived from an EMBL/GenBank/DDBJ whole genome shotgun (WGS) entry which is preliminary data.</text>
</comment>
<name>A0A834PCJ6_VESPE</name>
<proteinExistence type="predicted"/>
<protein>
    <submittedName>
        <fullName evidence="2">Uncharacterized protein</fullName>
    </submittedName>
</protein>
<gene>
    <name evidence="2" type="ORF">H0235_003699</name>
</gene>
<evidence type="ECO:0000256" key="1">
    <source>
        <dbReference type="SAM" id="MobiDB-lite"/>
    </source>
</evidence>
<reference evidence="2" key="1">
    <citation type="journal article" date="2020" name="G3 (Bethesda)">
        <title>High-Quality Assemblies for Three Invasive Social Wasps from the &lt;i&gt;Vespula&lt;/i&gt; Genus.</title>
        <authorList>
            <person name="Harrop T.W.R."/>
            <person name="Guhlin J."/>
            <person name="McLaughlin G.M."/>
            <person name="Permina E."/>
            <person name="Stockwell P."/>
            <person name="Gilligan J."/>
            <person name="Le Lec M.F."/>
            <person name="Gruber M.A.M."/>
            <person name="Quinn O."/>
            <person name="Lovegrove M."/>
            <person name="Duncan E.J."/>
            <person name="Remnant E.J."/>
            <person name="Van Eeckhoven J."/>
            <person name="Graham B."/>
            <person name="Knapp R.A."/>
            <person name="Langford K.W."/>
            <person name="Kronenberg Z."/>
            <person name="Press M.O."/>
            <person name="Eacker S.M."/>
            <person name="Wilson-Rankin E.E."/>
            <person name="Purcell J."/>
            <person name="Lester P.J."/>
            <person name="Dearden P.K."/>
        </authorList>
    </citation>
    <scope>NUCLEOTIDE SEQUENCE</scope>
    <source>
        <strain evidence="2">Volc-1</strain>
    </source>
</reference>
<accession>A0A834PCJ6</accession>
<keyword evidence="3" id="KW-1185">Reference proteome</keyword>
<dbReference type="Proteomes" id="UP000600918">
    <property type="component" value="Unassembled WGS sequence"/>
</dbReference>
<evidence type="ECO:0000313" key="2">
    <source>
        <dbReference type="EMBL" id="KAF7435508.1"/>
    </source>
</evidence>
<evidence type="ECO:0000313" key="3">
    <source>
        <dbReference type="Proteomes" id="UP000600918"/>
    </source>
</evidence>
<organism evidence="2 3">
    <name type="scientific">Vespula pensylvanica</name>
    <name type="common">Western yellow jacket</name>
    <name type="synonym">Wasp</name>
    <dbReference type="NCBI Taxonomy" id="30213"/>
    <lineage>
        <taxon>Eukaryota</taxon>
        <taxon>Metazoa</taxon>
        <taxon>Ecdysozoa</taxon>
        <taxon>Arthropoda</taxon>
        <taxon>Hexapoda</taxon>
        <taxon>Insecta</taxon>
        <taxon>Pterygota</taxon>
        <taxon>Neoptera</taxon>
        <taxon>Endopterygota</taxon>
        <taxon>Hymenoptera</taxon>
        <taxon>Apocrita</taxon>
        <taxon>Aculeata</taxon>
        <taxon>Vespoidea</taxon>
        <taxon>Vespidae</taxon>
        <taxon>Vespinae</taxon>
        <taxon>Vespula</taxon>
    </lineage>
</organism>